<organism evidence="1 2">
    <name type="scientific">Strongyloides venezuelensis</name>
    <name type="common">Threadworm</name>
    <dbReference type="NCBI Taxonomy" id="75913"/>
    <lineage>
        <taxon>Eukaryota</taxon>
        <taxon>Metazoa</taxon>
        <taxon>Ecdysozoa</taxon>
        <taxon>Nematoda</taxon>
        <taxon>Chromadorea</taxon>
        <taxon>Rhabditida</taxon>
        <taxon>Tylenchina</taxon>
        <taxon>Panagrolaimomorpha</taxon>
        <taxon>Strongyloidoidea</taxon>
        <taxon>Strongyloididae</taxon>
        <taxon>Strongyloides</taxon>
    </lineage>
</organism>
<reference evidence="2" key="2">
    <citation type="submission" date="2015-08" db="UniProtKB">
        <authorList>
            <consortium name="WormBaseParasite"/>
        </authorList>
    </citation>
    <scope>IDENTIFICATION</scope>
</reference>
<dbReference type="STRING" id="75913.A0A0K0G3G4"/>
<keyword evidence="1" id="KW-1185">Reference proteome</keyword>
<evidence type="ECO:0000313" key="1">
    <source>
        <dbReference type="Proteomes" id="UP000035680"/>
    </source>
</evidence>
<dbReference type="Proteomes" id="UP000035680">
    <property type="component" value="Unassembled WGS sequence"/>
</dbReference>
<accession>A0A0K0G3G4</accession>
<evidence type="ECO:0000313" key="2">
    <source>
        <dbReference type="WBParaSite" id="SVE_1926700.1"/>
    </source>
</evidence>
<proteinExistence type="predicted"/>
<reference evidence="1" key="1">
    <citation type="submission" date="2014-07" db="EMBL/GenBank/DDBJ databases">
        <authorList>
            <person name="Martin A.A"/>
            <person name="De Silva N."/>
        </authorList>
    </citation>
    <scope>NUCLEOTIDE SEQUENCE</scope>
</reference>
<dbReference type="WBParaSite" id="SVE_1926700.1">
    <property type="protein sequence ID" value="SVE_1926700.1"/>
    <property type="gene ID" value="SVE_1926700"/>
</dbReference>
<sequence>MLRCFFENGYMLDDDNLNDKDKISPCKNFSIPVQSFEEFVMNNVPDKLYGANDIIDLVMCRGVGLLNGSIETIKNFKDTGICERHINELVIKKKLLNMLAISVLKMRNARTILQIKVITQWKKKHALISKFYNKKIPFLGSPLCKFHYDSYIAEFETMRNCVTLSEKAIDKKEEQESKDGNMNLRTINTKKENETLKTEITRDASEFVDSLSEISLSTGTQLYTPSTNNLHDSFASPQSENSSNVRKLLREVFREWNLDIHFAITESGNSNDQYFARKITGLYTFITKLTKELFMDQEEIALIALTDRFKQKFMFNEEKNKFLNIFKHHYRGNEKNSTLRNTVVSVFSSIFTFKDLKSKVDDLTRYQFHIGRRINIDPSLNIPREKRIIQRVPDNKIEHFIEFLTSPTVSTVLPYDEKKYKVQR</sequence>
<protein>
    <submittedName>
        <fullName evidence="2">Uncharacterized protein</fullName>
    </submittedName>
</protein>
<dbReference type="AlphaFoldDB" id="A0A0K0G3G4"/>
<name>A0A0K0G3G4_STRVS</name>